<dbReference type="InterPro" id="IPR045861">
    <property type="entry name" value="CorA_cytoplasmic_dom"/>
</dbReference>
<dbReference type="Gene3D" id="3.30.460.20">
    <property type="entry name" value="CorA soluble domain-like"/>
    <property type="match status" value="1"/>
</dbReference>
<keyword evidence="5" id="KW-0997">Cell inner membrane</keyword>
<keyword evidence="3" id="KW-0813">Transport</keyword>
<dbReference type="Gene3D" id="1.20.58.340">
    <property type="entry name" value="Magnesium transport protein CorA, transmembrane region"/>
    <property type="match status" value="2"/>
</dbReference>
<evidence type="ECO:0000256" key="9">
    <source>
        <dbReference type="ARBA" id="ARBA00023065"/>
    </source>
</evidence>
<dbReference type="SUPFAM" id="SSF143865">
    <property type="entry name" value="CorA soluble domain-like"/>
    <property type="match status" value="1"/>
</dbReference>
<accession>A0ABY1WLW8</accession>
<dbReference type="SUPFAM" id="SSF144083">
    <property type="entry name" value="Magnesium transport protein CorA, transmembrane region"/>
    <property type="match status" value="1"/>
</dbReference>
<name>A0ABY1WLW8_9GAMM</name>
<evidence type="ECO:0000256" key="1">
    <source>
        <dbReference type="ARBA" id="ARBA00004651"/>
    </source>
</evidence>
<keyword evidence="10 11" id="KW-0472">Membrane</keyword>
<feature type="transmembrane region" description="Helical" evidence="11">
    <location>
        <begin position="263"/>
        <end position="285"/>
    </location>
</feature>
<organism evidence="12 13">
    <name type="scientific">Corallincola spongiicola</name>
    <dbReference type="NCBI Taxonomy" id="2520508"/>
    <lineage>
        <taxon>Bacteria</taxon>
        <taxon>Pseudomonadati</taxon>
        <taxon>Pseudomonadota</taxon>
        <taxon>Gammaproteobacteria</taxon>
        <taxon>Alteromonadales</taxon>
        <taxon>Psychromonadaceae</taxon>
        <taxon>Corallincola</taxon>
    </lineage>
</organism>
<dbReference type="PANTHER" id="PTHR46494">
    <property type="entry name" value="CORA FAMILY METAL ION TRANSPORTER (EUROFUNG)"/>
    <property type="match status" value="1"/>
</dbReference>
<feature type="transmembrane region" description="Helical" evidence="11">
    <location>
        <begin position="297"/>
        <end position="319"/>
    </location>
</feature>
<keyword evidence="8 11" id="KW-1133">Transmembrane helix</keyword>
<comment type="caution">
    <text evidence="12">The sequence shown here is derived from an EMBL/GenBank/DDBJ whole genome shotgun (WGS) entry which is preliminary data.</text>
</comment>
<reference evidence="13" key="1">
    <citation type="submission" date="2019-02" db="EMBL/GenBank/DDBJ databases">
        <title>Draft genome sequence of Muricauda sp. 176CP4-71.</title>
        <authorList>
            <person name="Park J.-S."/>
        </authorList>
    </citation>
    <scope>NUCLEOTIDE SEQUENCE [LARGE SCALE GENOMIC DNA]</scope>
    <source>
        <strain evidence="13">176GS2-150</strain>
    </source>
</reference>
<dbReference type="EMBL" id="SHLY01000006">
    <property type="protein sequence ID" value="TAA42591.1"/>
    <property type="molecule type" value="Genomic_DNA"/>
</dbReference>
<keyword evidence="13" id="KW-1185">Reference proteome</keyword>
<keyword evidence="9" id="KW-0406">Ion transport</keyword>
<keyword evidence="7" id="KW-0862">Zinc</keyword>
<evidence type="ECO:0000256" key="11">
    <source>
        <dbReference type="SAM" id="Phobius"/>
    </source>
</evidence>
<dbReference type="InterPro" id="IPR045863">
    <property type="entry name" value="CorA_TM1_TM2"/>
</dbReference>
<evidence type="ECO:0000313" key="12">
    <source>
        <dbReference type="EMBL" id="TAA42591.1"/>
    </source>
</evidence>
<evidence type="ECO:0000256" key="8">
    <source>
        <dbReference type="ARBA" id="ARBA00022989"/>
    </source>
</evidence>
<comment type="similarity">
    <text evidence="2">Belongs to the CorA metal ion transporter (MIT) (TC 1.A.35) family.</text>
</comment>
<evidence type="ECO:0000256" key="10">
    <source>
        <dbReference type="ARBA" id="ARBA00023136"/>
    </source>
</evidence>
<sequence>MMATVAGVIHALQLDGTGGASALPPEQITSSSHTESRWLHLDLNELQPEQLQNELGLSPTTVDMLCAEDTRPRCVQAQEGVLLNLRGININPGAEPDDMVSLRILCQAHRLISVRKRRIYSVLDVTTQLHAGNGPKHIDELLASLTKHLTHRMRDLIDQLEDQTDLAEDQLFEKGDLSVSERIYPLRTQLIHFRRYFAPQKDAILALISLKPDWLSEDSRFGLRERADATQRLIEQIDTLKERLSFIKAEVEGQLAAKSEKRIYLLTIFAGIFVPMGFFTGLLGINVGGIPLADNEWGFTLVCGLILVTAAIQVAIFYIKRWF</sequence>
<dbReference type="PANTHER" id="PTHR46494:SF3">
    <property type="entry name" value="ZINC TRANSPORT PROTEIN ZNTB"/>
    <property type="match status" value="1"/>
</dbReference>
<evidence type="ECO:0000256" key="7">
    <source>
        <dbReference type="ARBA" id="ARBA00022833"/>
    </source>
</evidence>
<protein>
    <submittedName>
        <fullName evidence="12">Zinc transporter ZntB</fullName>
    </submittedName>
</protein>
<keyword evidence="4" id="KW-1003">Cell membrane</keyword>
<dbReference type="InterPro" id="IPR002523">
    <property type="entry name" value="MgTranspt_CorA/ZnTranspt_ZntB"/>
</dbReference>
<evidence type="ECO:0000256" key="6">
    <source>
        <dbReference type="ARBA" id="ARBA00022692"/>
    </source>
</evidence>
<evidence type="ECO:0000256" key="5">
    <source>
        <dbReference type="ARBA" id="ARBA00022519"/>
    </source>
</evidence>
<dbReference type="Pfam" id="PF01544">
    <property type="entry name" value="CorA"/>
    <property type="match status" value="1"/>
</dbReference>
<proteinExistence type="inferred from homology"/>
<evidence type="ECO:0000256" key="4">
    <source>
        <dbReference type="ARBA" id="ARBA00022475"/>
    </source>
</evidence>
<gene>
    <name evidence="12" type="ORF">EXY25_14975</name>
</gene>
<dbReference type="Proteomes" id="UP000292544">
    <property type="component" value="Unassembled WGS sequence"/>
</dbReference>
<evidence type="ECO:0000256" key="2">
    <source>
        <dbReference type="ARBA" id="ARBA00009765"/>
    </source>
</evidence>
<keyword evidence="6 11" id="KW-0812">Transmembrane</keyword>
<evidence type="ECO:0000256" key="3">
    <source>
        <dbReference type="ARBA" id="ARBA00022448"/>
    </source>
</evidence>
<dbReference type="RefSeq" id="WP_130567421.1">
    <property type="nucleotide sequence ID" value="NZ_SHLY01000006.1"/>
</dbReference>
<comment type="subcellular location">
    <subcellularLocation>
        <location evidence="1">Cell membrane</location>
        <topology evidence="1">Multi-pass membrane protein</topology>
    </subcellularLocation>
</comment>
<evidence type="ECO:0000313" key="13">
    <source>
        <dbReference type="Proteomes" id="UP000292544"/>
    </source>
</evidence>
<dbReference type="CDD" id="cd12833">
    <property type="entry name" value="ZntB-like_1"/>
    <property type="match status" value="1"/>
</dbReference>